<feature type="compositionally biased region" description="Low complexity" evidence="1">
    <location>
        <begin position="59"/>
        <end position="78"/>
    </location>
</feature>
<name>A0A8H5HAD1_9AGAR</name>
<gene>
    <name evidence="2" type="ORF">D9615_005733</name>
</gene>
<keyword evidence="3" id="KW-1185">Reference proteome</keyword>
<proteinExistence type="predicted"/>
<evidence type="ECO:0000313" key="3">
    <source>
        <dbReference type="Proteomes" id="UP000565441"/>
    </source>
</evidence>
<dbReference type="EMBL" id="JAACJP010000015">
    <property type="protein sequence ID" value="KAF5379693.1"/>
    <property type="molecule type" value="Genomic_DNA"/>
</dbReference>
<sequence>MHLIKTISTKSLRSTHIVIDFKALHENYDLDFRSADFNHFPEPASPTKRTLRRKKRVSLLRTSSPPLSRPQSTSTSSSCADTLPAPKLNAYTNNNRLSAPILEPNNLTHNRSKSQPANHVRLGHPSRPYYSAIRPNMSRPTSPIDSPGARSLSPPPSPQASRLRPVSLPTPARAPSPGIFSVLSSTSALSEEDEESPFESFAFRPRSASAHNDIHPRPFAFGSLSRRTGAGFSLSGETELRMALARELADEDAYKFKDMGKRRGRARVMRKVRELKKGLKGLVTGKS</sequence>
<feature type="compositionally biased region" description="Basic residues" evidence="1">
    <location>
        <begin position="49"/>
        <end position="58"/>
    </location>
</feature>
<reference evidence="2 3" key="1">
    <citation type="journal article" date="2020" name="ISME J.">
        <title>Uncovering the hidden diversity of litter-decomposition mechanisms in mushroom-forming fungi.</title>
        <authorList>
            <person name="Floudas D."/>
            <person name="Bentzer J."/>
            <person name="Ahren D."/>
            <person name="Johansson T."/>
            <person name="Persson P."/>
            <person name="Tunlid A."/>
        </authorList>
    </citation>
    <scope>NUCLEOTIDE SEQUENCE [LARGE SCALE GENOMIC DNA]</scope>
    <source>
        <strain evidence="2 3">CBS 661.87</strain>
    </source>
</reference>
<dbReference type="AlphaFoldDB" id="A0A8H5HAD1"/>
<dbReference type="Proteomes" id="UP000565441">
    <property type="component" value="Unassembled WGS sequence"/>
</dbReference>
<dbReference type="OrthoDB" id="2687560at2759"/>
<accession>A0A8H5HAD1</accession>
<protein>
    <submittedName>
        <fullName evidence="2">Uncharacterized protein</fullName>
    </submittedName>
</protein>
<evidence type="ECO:0000313" key="2">
    <source>
        <dbReference type="EMBL" id="KAF5379693.1"/>
    </source>
</evidence>
<evidence type="ECO:0000256" key="1">
    <source>
        <dbReference type="SAM" id="MobiDB-lite"/>
    </source>
</evidence>
<feature type="compositionally biased region" description="Polar residues" evidence="1">
    <location>
        <begin position="105"/>
        <end position="117"/>
    </location>
</feature>
<organism evidence="2 3">
    <name type="scientific">Tricholomella constricta</name>
    <dbReference type="NCBI Taxonomy" id="117010"/>
    <lineage>
        <taxon>Eukaryota</taxon>
        <taxon>Fungi</taxon>
        <taxon>Dikarya</taxon>
        <taxon>Basidiomycota</taxon>
        <taxon>Agaricomycotina</taxon>
        <taxon>Agaricomycetes</taxon>
        <taxon>Agaricomycetidae</taxon>
        <taxon>Agaricales</taxon>
        <taxon>Tricholomatineae</taxon>
        <taxon>Lyophyllaceae</taxon>
        <taxon>Tricholomella</taxon>
    </lineage>
</organism>
<feature type="region of interest" description="Disordered" evidence="1">
    <location>
        <begin position="39"/>
        <end position="179"/>
    </location>
</feature>
<comment type="caution">
    <text evidence="2">The sequence shown here is derived from an EMBL/GenBank/DDBJ whole genome shotgun (WGS) entry which is preliminary data.</text>
</comment>